<name>A0A5N6Q2M9_9ASTR</name>
<dbReference type="OrthoDB" id="442460at2759"/>
<keyword evidence="3" id="KW-0378">Hydrolase</keyword>
<dbReference type="Pfam" id="PF02902">
    <property type="entry name" value="Peptidase_C48"/>
    <property type="match status" value="1"/>
</dbReference>
<keyword evidence="2" id="KW-0645">Protease</keyword>
<dbReference type="Gene3D" id="3.30.310.130">
    <property type="entry name" value="Ubiquitin-related"/>
    <property type="match status" value="1"/>
</dbReference>
<feature type="region of interest" description="Disordered" evidence="5">
    <location>
        <begin position="126"/>
        <end position="175"/>
    </location>
</feature>
<dbReference type="Gene3D" id="1.10.418.20">
    <property type="match status" value="1"/>
</dbReference>
<evidence type="ECO:0000313" key="7">
    <source>
        <dbReference type="EMBL" id="KAD7478884.1"/>
    </source>
</evidence>
<dbReference type="GO" id="GO:0016926">
    <property type="term" value="P:protein desumoylation"/>
    <property type="evidence" value="ECO:0007669"/>
    <property type="project" value="UniProtKB-ARBA"/>
</dbReference>
<protein>
    <recommendedName>
        <fullName evidence="6">Ubiquitin-like protease family profile domain-containing protein</fullName>
    </recommendedName>
</protein>
<evidence type="ECO:0000256" key="2">
    <source>
        <dbReference type="ARBA" id="ARBA00022670"/>
    </source>
</evidence>
<evidence type="ECO:0000256" key="1">
    <source>
        <dbReference type="ARBA" id="ARBA00005234"/>
    </source>
</evidence>
<sequence length="448" mass="52066">MEIDCNRNSISLDWDLLLPLDTSDDDHLPELVVKSDHEITKNQTEFMMKANHEFTASKGCEETIQLSDHSNAGGTKKSASKFAKFFCKKMDEDKDVNAYEKDLPYINPCQGRKLTKSQILAMRRSKMGLSSSQSPKTSSAASKKQKISNYDNKDGDCTTSSTVPNSPQDWPSRNLRPRPVRACHLVDVEPQILKFMTNLDPCMKDVKVYYPSRDDPDAIEVNFDDMACLAPKACISSTIMNFYIRCFQQPSSLSENSTCDYHFFNTYFYNKLKKLSYKEDSFLKFRKWWKGVSIFEKAYILLPVHENAHWSLVIICFPNKDDELGPILLHLDSLGLHSSMLIFNKIKRFLKEELSYLRKSESPSEIWENLDRRVDHRSVTVPQQKNGYDCGLFVLFYMERFIKEAPERFKKKYISMFSRQWFRAEEASNLRAKIFNLLVEQFKKAKES</sequence>
<proteinExistence type="inferred from homology"/>
<dbReference type="PANTHER" id="PTHR46915:SF2">
    <property type="entry name" value="UBIQUITIN-LIKE PROTEASE 4"/>
    <property type="match status" value="1"/>
</dbReference>
<feature type="compositionally biased region" description="Polar residues" evidence="5">
    <location>
        <begin position="157"/>
        <end position="171"/>
    </location>
</feature>
<comment type="caution">
    <text evidence="7">The sequence shown here is derived from an EMBL/GenBank/DDBJ whole genome shotgun (WGS) entry which is preliminary data.</text>
</comment>
<dbReference type="AlphaFoldDB" id="A0A5N6Q2M9"/>
<feature type="compositionally biased region" description="Low complexity" evidence="5">
    <location>
        <begin position="130"/>
        <end position="142"/>
    </location>
</feature>
<dbReference type="PANTHER" id="PTHR46915">
    <property type="entry name" value="UBIQUITIN-LIKE PROTEASE 4-RELATED"/>
    <property type="match status" value="1"/>
</dbReference>
<keyword evidence="8" id="KW-1185">Reference proteome</keyword>
<dbReference type="InterPro" id="IPR003653">
    <property type="entry name" value="Peptidase_C48_C"/>
</dbReference>
<accession>A0A5N6Q2M9</accession>
<evidence type="ECO:0000259" key="6">
    <source>
        <dbReference type="PROSITE" id="PS50600"/>
    </source>
</evidence>
<evidence type="ECO:0000313" key="8">
    <source>
        <dbReference type="Proteomes" id="UP000326396"/>
    </source>
</evidence>
<gene>
    <name evidence="7" type="ORF">E3N88_02020</name>
</gene>
<dbReference type="SUPFAM" id="SSF54001">
    <property type="entry name" value="Cysteine proteinases"/>
    <property type="match status" value="1"/>
</dbReference>
<keyword evidence="4" id="KW-0788">Thiol protease</keyword>
<evidence type="ECO:0000256" key="3">
    <source>
        <dbReference type="ARBA" id="ARBA00022801"/>
    </source>
</evidence>
<feature type="domain" description="Ubiquitin-like protease family profile" evidence="6">
    <location>
        <begin position="219"/>
        <end position="401"/>
    </location>
</feature>
<dbReference type="GO" id="GO:0006508">
    <property type="term" value="P:proteolysis"/>
    <property type="evidence" value="ECO:0007669"/>
    <property type="project" value="UniProtKB-KW"/>
</dbReference>
<organism evidence="7 8">
    <name type="scientific">Mikania micrantha</name>
    <name type="common">bitter vine</name>
    <dbReference type="NCBI Taxonomy" id="192012"/>
    <lineage>
        <taxon>Eukaryota</taxon>
        <taxon>Viridiplantae</taxon>
        <taxon>Streptophyta</taxon>
        <taxon>Embryophyta</taxon>
        <taxon>Tracheophyta</taxon>
        <taxon>Spermatophyta</taxon>
        <taxon>Magnoliopsida</taxon>
        <taxon>eudicotyledons</taxon>
        <taxon>Gunneridae</taxon>
        <taxon>Pentapetalae</taxon>
        <taxon>asterids</taxon>
        <taxon>campanulids</taxon>
        <taxon>Asterales</taxon>
        <taxon>Asteraceae</taxon>
        <taxon>Asteroideae</taxon>
        <taxon>Heliantheae alliance</taxon>
        <taxon>Eupatorieae</taxon>
        <taxon>Mikania</taxon>
    </lineage>
</organism>
<reference evidence="7 8" key="1">
    <citation type="submission" date="2019-05" db="EMBL/GenBank/DDBJ databases">
        <title>Mikania micrantha, genome provides insights into the molecular mechanism of rapid growth.</title>
        <authorList>
            <person name="Liu B."/>
        </authorList>
    </citation>
    <scope>NUCLEOTIDE SEQUENCE [LARGE SCALE GENOMIC DNA]</scope>
    <source>
        <strain evidence="7">NLD-2019</strain>
        <tissue evidence="7">Leaf</tissue>
    </source>
</reference>
<dbReference type="PROSITE" id="PS50600">
    <property type="entry name" value="ULP_PROTEASE"/>
    <property type="match status" value="1"/>
</dbReference>
<dbReference type="InterPro" id="IPR038765">
    <property type="entry name" value="Papain-like_cys_pep_sf"/>
</dbReference>
<evidence type="ECO:0000256" key="4">
    <source>
        <dbReference type="ARBA" id="ARBA00022807"/>
    </source>
</evidence>
<evidence type="ECO:0000256" key="5">
    <source>
        <dbReference type="SAM" id="MobiDB-lite"/>
    </source>
</evidence>
<dbReference type="Proteomes" id="UP000326396">
    <property type="component" value="Linkage Group LG1"/>
</dbReference>
<comment type="similarity">
    <text evidence="1">Belongs to the peptidase C48 family.</text>
</comment>
<dbReference type="EMBL" id="SZYD01000001">
    <property type="protein sequence ID" value="KAD7478884.1"/>
    <property type="molecule type" value="Genomic_DNA"/>
</dbReference>
<dbReference type="GO" id="GO:0008234">
    <property type="term" value="F:cysteine-type peptidase activity"/>
    <property type="evidence" value="ECO:0007669"/>
    <property type="project" value="UniProtKB-KW"/>
</dbReference>